<evidence type="ECO:0000313" key="2">
    <source>
        <dbReference type="EMBL" id="LAB26863.1"/>
    </source>
</evidence>
<feature type="region of interest" description="Disordered" evidence="1">
    <location>
        <begin position="1"/>
        <end position="33"/>
    </location>
</feature>
<dbReference type="AlphaFoldDB" id="A0A2D4M1N8"/>
<dbReference type="EMBL" id="IACM01058259">
    <property type="protein sequence ID" value="LAB26863.1"/>
    <property type="molecule type" value="Transcribed_RNA"/>
</dbReference>
<reference evidence="2" key="1">
    <citation type="submission" date="2017-07" db="EMBL/GenBank/DDBJ databases">
        <authorList>
            <person name="Mikheyev A."/>
            <person name="Grau M."/>
        </authorList>
    </citation>
    <scope>NUCLEOTIDE SEQUENCE</scope>
    <source>
        <tissue evidence="2">Venom_gland</tissue>
    </source>
</reference>
<name>A0A2D4M1N8_9SAUR</name>
<evidence type="ECO:0000256" key="1">
    <source>
        <dbReference type="SAM" id="MobiDB-lite"/>
    </source>
</evidence>
<reference evidence="2" key="2">
    <citation type="submission" date="2017-11" db="EMBL/GenBank/DDBJ databases">
        <title>Coralsnake Venomics: Analyses of Venom Gland Transcriptomes and Proteomes of Six Brazilian Taxa.</title>
        <authorList>
            <person name="Aird S.D."/>
            <person name="Jorge da Silva N."/>
            <person name="Qiu L."/>
            <person name="Villar-Briones A."/>
            <person name="Aparecida-Saddi V."/>
            <person name="Campos-Telles M.P."/>
            <person name="Grau M."/>
            <person name="Mikheyev A.S."/>
        </authorList>
    </citation>
    <scope>NUCLEOTIDE SEQUENCE</scope>
    <source>
        <tissue evidence="2">Venom_gland</tissue>
    </source>
</reference>
<feature type="compositionally biased region" description="Basic and acidic residues" evidence="1">
    <location>
        <begin position="1"/>
        <end position="10"/>
    </location>
</feature>
<accession>A0A2D4M1N8</accession>
<protein>
    <submittedName>
        <fullName evidence="2">Uncharacterized protein</fullName>
    </submittedName>
</protein>
<organism evidence="2">
    <name type="scientific">Micrurus spixii</name>
    <name type="common">Amazon coral snake</name>
    <dbReference type="NCBI Taxonomy" id="129469"/>
    <lineage>
        <taxon>Eukaryota</taxon>
        <taxon>Metazoa</taxon>
        <taxon>Chordata</taxon>
        <taxon>Craniata</taxon>
        <taxon>Vertebrata</taxon>
        <taxon>Euteleostomi</taxon>
        <taxon>Lepidosauria</taxon>
        <taxon>Squamata</taxon>
        <taxon>Bifurcata</taxon>
        <taxon>Unidentata</taxon>
        <taxon>Episquamata</taxon>
        <taxon>Toxicofera</taxon>
        <taxon>Serpentes</taxon>
        <taxon>Colubroidea</taxon>
        <taxon>Elapidae</taxon>
        <taxon>Elapinae</taxon>
        <taxon>Micrurus</taxon>
    </lineage>
</organism>
<sequence>MGKNDWEKMVPKATQPHPGNSEGLARGVSANENRAREGHTCLPELHFGWQRVAGGHHTRKRSSGACFHRQSAQATIGAPLTLNNVMLATPPPKKHVDRMPQRLTLSSNFSTQDSALL</sequence>
<proteinExistence type="predicted"/>